<dbReference type="SUPFAM" id="SSF53756">
    <property type="entry name" value="UDP-Glycosyltransferase/glycogen phosphorylase"/>
    <property type="match status" value="1"/>
</dbReference>
<proteinExistence type="predicted"/>
<reference evidence="1 2" key="1">
    <citation type="submission" date="2017-05" db="EMBL/GenBank/DDBJ databases">
        <authorList>
            <person name="Varghese N."/>
            <person name="Submissions S."/>
        </authorList>
    </citation>
    <scope>NUCLEOTIDE SEQUENCE [LARGE SCALE GENOMIC DNA]</scope>
    <source>
        <strain evidence="1 2">DSM 26001</strain>
    </source>
</reference>
<sequence length="331" mass="36159">MQSAHGLSGTLLEDAPLPHVLSPPMLPSCEGATTLALNQRLLSRAVHKALRHLAPDKHPILVSTSPTVPGLFRDPAFKRKVYYCVDDFTHWHGINGEAMRRLEQETLDACDLMIATSTAILETRSAFVGASTLLTHGVDLAHFSRAAPDCSSPLAALPHPLVGMFGVFDQRVDGQALKAAARLSPQATFVVLGPVVDRAPGEFRDVSNLHFLGNVPYADLPRHVFHFDLCVLPYVVDESTRNINPLKLKEYLATGKPVIASPLPEAVQLADYLTLAAPEDFPRVVASALATLEAGPYKTPARLQPGLERFLQSESWEAKARRFLYHIMKGL</sequence>
<evidence type="ECO:0000313" key="1">
    <source>
        <dbReference type="EMBL" id="SMP67093.1"/>
    </source>
</evidence>
<keyword evidence="2" id="KW-1185">Reference proteome</keyword>
<dbReference type="Gene3D" id="3.40.50.2000">
    <property type="entry name" value="Glycogen Phosphorylase B"/>
    <property type="match status" value="1"/>
</dbReference>
<gene>
    <name evidence="1" type="ORF">SAMN06295970_11297</name>
</gene>
<evidence type="ECO:0000313" key="2">
    <source>
        <dbReference type="Proteomes" id="UP001158049"/>
    </source>
</evidence>
<organism evidence="1 2">
    <name type="scientific">Noviherbaspirillum suwonense</name>
    <dbReference type="NCBI Taxonomy" id="1224511"/>
    <lineage>
        <taxon>Bacteria</taxon>
        <taxon>Pseudomonadati</taxon>
        <taxon>Pseudomonadota</taxon>
        <taxon>Betaproteobacteria</taxon>
        <taxon>Burkholderiales</taxon>
        <taxon>Oxalobacteraceae</taxon>
        <taxon>Noviherbaspirillum</taxon>
    </lineage>
</organism>
<comment type="caution">
    <text evidence="1">The sequence shown here is derived from an EMBL/GenBank/DDBJ whole genome shotgun (WGS) entry which is preliminary data.</text>
</comment>
<protein>
    <submittedName>
        <fullName evidence="1">Glycosyltransferase involved in cell wall bisynthesis</fullName>
    </submittedName>
</protein>
<accession>A0ABY1QD40</accession>
<dbReference type="Pfam" id="PF13692">
    <property type="entry name" value="Glyco_trans_1_4"/>
    <property type="match status" value="1"/>
</dbReference>
<dbReference type="Proteomes" id="UP001158049">
    <property type="component" value="Unassembled WGS sequence"/>
</dbReference>
<dbReference type="EMBL" id="FXUL01000012">
    <property type="protein sequence ID" value="SMP67093.1"/>
    <property type="molecule type" value="Genomic_DNA"/>
</dbReference>
<name>A0ABY1QD40_9BURK</name>